<feature type="transmembrane region" description="Helical" evidence="3">
    <location>
        <begin position="153"/>
        <end position="178"/>
    </location>
</feature>
<dbReference type="EMBL" id="JAUKUA010000002">
    <property type="protein sequence ID" value="KAK0725395.1"/>
    <property type="molecule type" value="Genomic_DNA"/>
</dbReference>
<feature type="region of interest" description="Disordered" evidence="2">
    <location>
        <begin position="65"/>
        <end position="89"/>
    </location>
</feature>
<keyword evidence="3" id="KW-0472">Membrane</keyword>
<dbReference type="PROSITE" id="PS51758">
    <property type="entry name" value="LETM1_RBD"/>
    <property type="match status" value="1"/>
</dbReference>
<evidence type="ECO:0000256" key="3">
    <source>
        <dbReference type="SAM" id="Phobius"/>
    </source>
</evidence>
<dbReference type="Proteomes" id="UP001172102">
    <property type="component" value="Unassembled WGS sequence"/>
</dbReference>
<dbReference type="GO" id="GO:0043022">
    <property type="term" value="F:ribosome binding"/>
    <property type="evidence" value="ECO:0007669"/>
    <property type="project" value="InterPro"/>
</dbReference>
<feature type="compositionally biased region" description="Pro residues" evidence="2">
    <location>
        <begin position="72"/>
        <end position="83"/>
    </location>
</feature>
<organism evidence="5 6">
    <name type="scientific">Lasiosphaeris hirsuta</name>
    <dbReference type="NCBI Taxonomy" id="260670"/>
    <lineage>
        <taxon>Eukaryota</taxon>
        <taxon>Fungi</taxon>
        <taxon>Dikarya</taxon>
        <taxon>Ascomycota</taxon>
        <taxon>Pezizomycotina</taxon>
        <taxon>Sordariomycetes</taxon>
        <taxon>Sordariomycetidae</taxon>
        <taxon>Sordariales</taxon>
        <taxon>Lasiosphaeriaceae</taxon>
        <taxon>Lasiosphaeris</taxon>
    </lineage>
</organism>
<protein>
    <recommendedName>
        <fullName evidence="4">Letm1 RBD domain-containing protein</fullName>
    </recommendedName>
</protein>
<comment type="caution">
    <text evidence="5">The sequence shown here is derived from an EMBL/GenBank/DDBJ whole genome shotgun (WGS) entry which is preliminary data.</text>
</comment>
<keyword evidence="6" id="KW-1185">Reference proteome</keyword>
<sequence length="346" mass="38947">MRQDVTLGILRLCVSPGRALSSSATRLQFPSARFLTHISPLRYYSSQRRPSPFSPTKPLGKTVASTLQDAANPPPTTRPPPLDLPERKPETSTFSHLFHTGKAYLTFYKNGLKQIYTNHRLLYPKKASDPIIEPGTRAYFLLRRRWAHDIRRLPLFAFLLLVCGEFTPLIVLAVPSLVPATCRIPKQAEKVERQADSTRLRYLNNVKEGKAHNSAFAVASVAQAFGVISSLWGRLPFSPPTMFSLAKLQPHCTYLVEDNYLLGQAGGVEALIPEEVKLACVARAISVSGRGDKELRRTLAEWLEMINEVDDQRHKHVRMHTLALVPREAWSDIRSKKLFEAMEISN</sequence>
<keyword evidence="1" id="KW-0496">Mitochondrion</keyword>
<reference evidence="5" key="1">
    <citation type="submission" date="2023-06" db="EMBL/GenBank/DDBJ databases">
        <title>Genome-scale phylogeny and comparative genomics of the fungal order Sordariales.</title>
        <authorList>
            <consortium name="Lawrence Berkeley National Laboratory"/>
            <person name="Hensen N."/>
            <person name="Bonometti L."/>
            <person name="Westerberg I."/>
            <person name="Brannstrom I.O."/>
            <person name="Guillou S."/>
            <person name="Cros-Aarteil S."/>
            <person name="Calhoun S."/>
            <person name="Haridas S."/>
            <person name="Kuo A."/>
            <person name="Mondo S."/>
            <person name="Pangilinan J."/>
            <person name="Riley R."/>
            <person name="Labutti K."/>
            <person name="Andreopoulos B."/>
            <person name="Lipzen A."/>
            <person name="Chen C."/>
            <person name="Yanf M."/>
            <person name="Daum C."/>
            <person name="Ng V."/>
            <person name="Clum A."/>
            <person name="Steindorff A."/>
            <person name="Ohm R."/>
            <person name="Martin F."/>
            <person name="Silar P."/>
            <person name="Natvig D."/>
            <person name="Lalanne C."/>
            <person name="Gautier V."/>
            <person name="Ament-Velasquez S.L."/>
            <person name="Kruys A."/>
            <person name="Hutchinson M.I."/>
            <person name="Powell A.J."/>
            <person name="Barry K."/>
            <person name="Miller A.N."/>
            <person name="Grigoriev I.V."/>
            <person name="Debuchy R."/>
            <person name="Gladieux P."/>
            <person name="Thoren M.H."/>
            <person name="Johannesson H."/>
        </authorList>
    </citation>
    <scope>NUCLEOTIDE SEQUENCE</scope>
    <source>
        <strain evidence="5">SMH4607-1</strain>
    </source>
</reference>
<gene>
    <name evidence="5" type="ORF">B0H67DRAFT_570426</name>
</gene>
<keyword evidence="3" id="KW-0812">Transmembrane</keyword>
<keyword evidence="3" id="KW-1133">Transmembrane helix</keyword>
<evidence type="ECO:0000313" key="5">
    <source>
        <dbReference type="EMBL" id="KAK0725395.1"/>
    </source>
</evidence>
<dbReference type="InterPro" id="IPR033122">
    <property type="entry name" value="LETM1-like_RBD"/>
</dbReference>
<dbReference type="Pfam" id="PF07766">
    <property type="entry name" value="LETM1_RBD"/>
    <property type="match status" value="1"/>
</dbReference>
<evidence type="ECO:0000256" key="2">
    <source>
        <dbReference type="SAM" id="MobiDB-lite"/>
    </source>
</evidence>
<proteinExistence type="predicted"/>
<evidence type="ECO:0000313" key="6">
    <source>
        <dbReference type="Proteomes" id="UP001172102"/>
    </source>
</evidence>
<dbReference type="AlphaFoldDB" id="A0AA40B0H2"/>
<evidence type="ECO:0000259" key="4">
    <source>
        <dbReference type="PROSITE" id="PS51758"/>
    </source>
</evidence>
<accession>A0AA40B0H2</accession>
<name>A0AA40B0H2_9PEZI</name>
<evidence type="ECO:0000256" key="1">
    <source>
        <dbReference type="PROSITE-ProRule" id="PRU01094"/>
    </source>
</evidence>
<feature type="domain" description="Letm1 RBD" evidence="4">
    <location>
        <begin position="149"/>
        <end position="343"/>
    </location>
</feature>